<dbReference type="PANTHER" id="PTHR34997">
    <property type="entry name" value="AM15"/>
    <property type="match status" value="1"/>
</dbReference>
<dbReference type="SMART" id="SM00257">
    <property type="entry name" value="LysM"/>
    <property type="match status" value="2"/>
</dbReference>
<feature type="domain" description="LysM" evidence="4">
    <location>
        <begin position="75"/>
        <end position="121"/>
    </location>
</feature>
<dbReference type="EMBL" id="JAGPNK010000014">
    <property type="protein sequence ID" value="KAH7309225.1"/>
    <property type="molecule type" value="Genomic_DNA"/>
</dbReference>
<dbReference type="InterPro" id="IPR052210">
    <property type="entry name" value="LysM1-like"/>
</dbReference>
<organism evidence="5 6">
    <name type="scientific">Stachybotrys elegans</name>
    <dbReference type="NCBI Taxonomy" id="80388"/>
    <lineage>
        <taxon>Eukaryota</taxon>
        <taxon>Fungi</taxon>
        <taxon>Dikarya</taxon>
        <taxon>Ascomycota</taxon>
        <taxon>Pezizomycotina</taxon>
        <taxon>Sordariomycetes</taxon>
        <taxon>Hypocreomycetidae</taxon>
        <taxon>Hypocreales</taxon>
        <taxon>Stachybotryaceae</taxon>
        <taxon>Stachybotrys</taxon>
    </lineage>
</organism>
<evidence type="ECO:0000259" key="4">
    <source>
        <dbReference type="PROSITE" id="PS51782"/>
    </source>
</evidence>
<dbReference type="AlphaFoldDB" id="A0A8K0SDV1"/>
<dbReference type="CDD" id="cd00118">
    <property type="entry name" value="LysM"/>
    <property type="match status" value="1"/>
</dbReference>
<keyword evidence="2" id="KW-0843">Virulence</keyword>
<dbReference type="PANTHER" id="PTHR34997:SF1">
    <property type="entry name" value="PEPTIDOGLYCAN-BINDING LYSIN DOMAIN"/>
    <property type="match status" value="1"/>
</dbReference>
<evidence type="ECO:0000256" key="2">
    <source>
        <dbReference type="ARBA" id="ARBA00023026"/>
    </source>
</evidence>
<evidence type="ECO:0000313" key="5">
    <source>
        <dbReference type="EMBL" id="KAH7309225.1"/>
    </source>
</evidence>
<comment type="caution">
    <text evidence="5">The sequence shown here is derived from an EMBL/GenBank/DDBJ whole genome shotgun (WGS) entry which is preliminary data.</text>
</comment>
<evidence type="ECO:0000256" key="1">
    <source>
        <dbReference type="ARBA" id="ARBA00022669"/>
    </source>
</evidence>
<dbReference type="GO" id="GO:0008061">
    <property type="term" value="F:chitin binding"/>
    <property type="evidence" value="ECO:0007669"/>
    <property type="project" value="UniProtKB-KW"/>
</dbReference>
<evidence type="ECO:0000256" key="3">
    <source>
        <dbReference type="ARBA" id="ARBA00044955"/>
    </source>
</evidence>
<gene>
    <name evidence="5" type="ORF">B0I35DRAFT_482948</name>
</gene>
<sequence>MRSTNTTFAQLVSWNPDIDTQCSNLGELEGQNICISNPDGNYAIPSNSHGIPIIVTTTAPIPNPTPDNTEDRCAEFHLVESGQDCSHLTVGYGLTMRDFLFLNPHVWENCTNLFLGYHYCVRPVGYISTYPGYLPTITTNPFVRTPSTQLPLVPDPLSDYPEREPAIPIANETRRDCLEYFHVQNLTEVPSLANCWALAIVFGISPEEFILWNPSLLPFDGDTSNYTYPCEISEGSSYCVALESATQVPTDTPLQPPSPRAAGEIEGCTAWDRPRDYETCEDMLLTNFLDFDYFYFMNPSIRNDCTGLSVGTYYCVSVEEDGGLPVTTASVTMTTATTATTATATTTGGPPGIPSPTQDGISDSCVDYYLVVPNDGCWAIANEHGIELSDFYLWNPAIGNDCANLWPGYYVCVGISAL</sequence>
<protein>
    <recommendedName>
        <fullName evidence="4">LysM domain-containing protein</fullName>
    </recommendedName>
</protein>
<keyword evidence="6" id="KW-1185">Reference proteome</keyword>
<proteinExistence type="inferred from homology"/>
<dbReference type="SUPFAM" id="SSF54106">
    <property type="entry name" value="LysM domain"/>
    <property type="match status" value="2"/>
</dbReference>
<evidence type="ECO:0000313" key="6">
    <source>
        <dbReference type="Proteomes" id="UP000813444"/>
    </source>
</evidence>
<name>A0A8K0SDV1_9HYPO</name>
<dbReference type="InterPro" id="IPR018392">
    <property type="entry name" value="LysM"/>
</dbReference>
<dbReference type="Proteomes" id="UP000813444">
    <property type="component" value="Unassembled WGS sequence"/>
</dbReference>
<dbReference type="Pfam" id="PF01476">
    <property type="entry name" value="LysM"/>
    <property type="match status" value="1"/>
</dbReference>
<reference evidence="5" key="1">
    <citation type="journal article" date="2021" name="Nat. Commun.">
        <title>Genetic determinants of endophytism in the Arabidopsis root mycobiome.</title>
        <authorList>
            <person name="Mesny F."/>
            <person name="Miyauchi S."/>
            <person name="Thiergart T."/>
            <person name="Pickel B."/>
            <person name="Atanasova L."/>
            <person name="Karlsson M."/>
            <person name="Huettel B."/>
            <person name="Barry K.W."/>
            <person name="Haridas S."/>
            <person name="Chen C."/>
            <person name="Bauer D."/>
            <person name="Andreopoulos W."/>
            <person name="Pangilinan J."/>
            <person name="LaButti K."/>
            <person name="Riley R."/>
            <person name="Lipzen A."/>
            <person name="Clum A."/>
            <person name="Drula E."/>
            <person name="Henrissat B."/>
            <person name="Kohler A."/>
            <person name="Grigoriev I.V."/>
            <person name="Martin F.M."/>
            <person name="Hacquard S."/>
        </authorList>
    </citation>
    <scope>NUCLEOTIDE SEQUENCE</scope>
    <source>
        <strain evidence="5">MPI-CAGE-CH-0235</strain>
    </source>
</reference>
<accession>A0A8K0SDV1</accession>
<dbReference type="InterPro" id="IPR036779">
    <property type="entry name" value="LysM_dom_sf"/>
</dbReference>
<dbReference type="OrthoDB" id="5985073at2759"/>
<feature type="domain" description="LysM" evidence="4">
    <location>
        <begin position="367"/>
        <end position="413"/>
    </location>
</feature>
<keyword evidence="1" id="KW-0147">Chitin-binding</keyword>
<dbReference type="PROSITE" id="PS51782">
    <property type="entry name" value="LYSM"/>
    <property type="match status" value="2"/>
</dbReference>
<comment type="similarity">
    <text evidence="3">Belongs to the secreted LysM effector family.</text>
</comment>
<dbReference type="Gene3D" id="3.10.350.10">
    <property type="entry name" value="LysM domain"/>
    <property type="match status" value="4"/>
</dbReference>